<gene>
    <name evidence="3" type="ORF">LA20249_05565</name>
</gene>
<dbReference type="SUPFAM" id="SSF51430">
    <property type="entry name" value="NAD(P)-linked oxidoreductase"/>
    <property type="match status" value="1"/>
</dbReference>
<dbReference type="GO" id="GO:0005829">
    <property type="term" value="C:cytosol"/>
    <property type="evidence" value="ECO:0007669"/>
    <property type="project" value="TreeGrafter"/>
</dbReference>
<dbReference type="Gene3D" id="3.20.20.100">
    <property type="entry name" value="NADP-dependent oxidoreductase domain"/>
    <property type="match status" value="1"/>
</dbReference>
<dbReference type="Proteomes" id="UP000234653">
    <property type="component" value="Chromosome"/>
</dbReference>
<evidence type="ECO:0000256" key="1">
    <source>
        <dbReference type="ARBA" id="ARBA00023002"/>
    </source>
</evidence>
<feature type="domain" description="NADP-dependent oxidoreductase" evidence="2">
    <location>
        <begin position="10"/>
        <end position="300"/>
    </location>
</feature>
<dbReference type="STRING" id="1423720.FC67_GL000875"/>
<dbReference type="CDD" id="cd19103">
    <property type="entry name" value="AKR_unchar"/>
    <property type="match status" value="1"/>
</dbReference>
<evidence type="ECO:0000313" key="4">
    <source>
        <dbReference type="Proteomes" id="UP000234653"/>
    </source>
</evidence>
<reference evidence="3 4" key="1">
    <citation type="submission" date="2016-12" db="EMBL/GenBank/DDBJ databases">
        <title>The whole genome sequencing and assembly of Lactobacillus alimentarius DSM 20249T strain.</title>
        <authorList>
            <person name="Lee Y.-J."/>
            <person name="Yi H."/>
            <person name="Bahn Y.-S."/>
            <person name="Kim J.F."/>
            <person name="Lee D.-W."/>
        </authorList>
    </citation>
    <scope>NUCLEOTIDE SEQUENCE [LARGE SCALE GENOMIC DNA]</scope>
    <source>
        <strain evidence="3 4">DSM 20249</strain>
    </source>
</reference>
<accession>A0A2K9HJW2</accession>
<keyword evidence="4" id="KW-1185">Reference proteome</keyword>
<organism evidence="3 4">
    <name type="scientific">Companilactobacillus alimentarius DSM 20249</name>
    <dbReference type="NCBI Taxonomy" id="1423720"/>
    <lineage>
        <taxon>Bacteria</taxon>
        <taxon>Bacillati</taxon>
        <taxon>Bacillota</taxon>
        <taxon>Bacilli</taxon>
        <taxon>Lactobacillales</taxon>
        <taxon>Lactobacillaceae</taxon>
        <taxon>Companilactobacillus</taxon>
    </lineage>
</organism>
<dbReference type="PRINTS" id="PR00069">
    <property type="entry name" value="ALDKETRDTASE"/>
</dbReference>
<dbReference type="GO" id="GO:0016491">
    <property type="term" value="F:oxidoreductase activity"/>
    <property type="evidence" value="ECO:0007669"/>
    <property type="project" value="UniProtKB-KW"/>
</dbReference>
<evidence type="ECO:0000313" key="3">
    <source>
        <dbReference type="EMBL" id="AUI72799.1"/>
    </source>
</evidence>
<dbReference type="Pfam" id="PF00248">
    <property type="entry name" value="Aldo_ket_red"/>
    <property type="match status" value="1"/>
</dbReference>
<dbReference type="KEGG" id="lali:LA20249_05565"/>
<dbReference type="AlphaFoldDB" id="A0A2K9HJW2"/>
<dbReference type="PANTHER" id="PTHR43364:SF4">
    <property type="entry name" value="NAD(P)-LINKED OXIDOREDUCTASE SUPERFAMILY PROTEIN"/>
    <property type="match status" value="1"/>
</dbReference>
<dbReference type="InterPro" id="IPR020471">
    <property type="entry name" value="AKR"/>
</dbReference>
<protein>
    <submittedName>
        <fullName evidence="3">Aldo/keto reductase</fullName>
    </submittedName>
</protein>
<sequence>MQKDLNLPKVALGTWAWGEDKSQSNKVFGNSLTQKDLRPVFDTAMKLGLNLWDTAAVYGMGASEEILGQFVKNIDRDKILLSTKFTPQIADETDKPVENMFAGSVKRLNTDYIDIYWIHNPADVDKWTKKIIPLAKSGKIKYIGVSNHSLKEIKRANEILNAVGLKVSAVQNHLSLLDRTSETSGIIDYCNENDITFFSYMVLEQGALSGKYDTKHPFPENSERAQVYNGKLDKLEDLINGMRKVAQTKNLDVAQIATSWAIAKGTVPIIGATKAKHIEDAYQASQVTLDDNEVKELDRLGDQTAVSTIREWEKPMQ</sequence>
<dbReference type="InterPro" id="IPR023210">
    <property type="entry name" value="NADP_OxRdtase_dom"/>
</dbReference>
<dbReference type="PANTHER" id="PTHR43364">
    <property type="entry name" value="NADH-SPECIFIC METHYLGLYOXAL REDUCTASE-RELATED"/>
    <property type="match status" value="1"/>
</dbReference>
<dbReference type="EMBL" id="CP018867">
    <property type="protein sequence ID" value="AUI72799.1"/>
    <property type="molecule type" value="Genomic_DNA"/>
</dbReference>
<proteinExistence type="predicted"/>
<evidence type="ECO:0000259" key="2">
    <source>
        <dbReference type="Pfam" id="PF00248"/>
    </source>
</evidence>
<dbReference type="InterPro" id="IPR050523">
    <property type="entry name" value="AKR_Detox_Biosynth"/>
</dbReference>
<dbReference type="InterPro" id="IPR036812">
    <property type="entry name" value="NAD(P)_OxRdtase_dom_sf"/>
</dbReference>
<keyword evidence="1" id="KW-0560">Oxidoreductase</keyword>
<name>A0A2K9HJW2_9LACO</name>